<comment type="caution">
    <text evidence="2">The sequence shown here is derived from an EMBL/GenBank/DDBJ whole genome shotgun (WGS) entry which is preliminary data.</text>
</comment>
<proteinExistence type="predicted"/>
<dbReference type="Pfam" id="PF13429">
    <property type="entry name" value="TPR_15"/>
    <property type="match status" value="1"/>
</dbReference>
<protein>
    <submittedName>
        <fullName evidence="2">Tetratricopeptide repeat-containing protein</fullName>
    </submittedName>
</protein>
<keyword evidence="3" id="KW-1185">Reference proteome</keyword>
<dbReference type="PROSITE" id="PS50005">
    <property type="entry name" value="TPR"/>
    <property type="match status" value="1"/>
</dbReference>
<feature type="repeat" description="TPR" evidence="1">
    <location>
        <begin position="478"/>
        <end position="511"/>
    </location>
</feature>
<dbReference type="SUPFAM" id="SSF48452">
    <property type="entry name" value="TPR-like"/>
    <property type="match status" value="2"/>
</dbReference>
<dbReference type="Proteomes" id="UP000183471">
    <property type="component" value="Unassembled WGS sequence"/>
</dbReference>
<dbReference type="InterPro" id="IPR011990">
    <property type="entry name" value="TPR-like_helical_dom_sf"/>
</dbReference>
<evidence type="ECO:0000313" key="3">
    <source>
        <dbReference type="Proteomes" id="UP000183471"/>
    </source>
</evidence>
<dbReference type="Gene3D" id="1.25.40.10">
    <property type="entry name" value="Tetratricopeptide repeat domain"/>
    <property type="match status" value="2"/>
</dbReference>
<evidence type="ECO:0000313" key="2">
    <source>
        <dbReference type="EMBL" id="SDQ64746.1"/>
    </source>
</evidence>
<organism evidence="2 3">
    <name type="scientific">Nitrosospira multiformis</name>
    <dbReference type="NCBI Taxonomy" id="1231"/>
    <lineage>
        <taxon>Bacteria</taxon>
        <taxon>Pseudomonadati</taxon>
        <taxon>Pseudomonadota</taxon>
        <taxon>Betaproteobacteria</taxon>
        <taxon>Nitrosomonadales</taxon>
        <taxon>Nitrosomonadaceae</taxon>
        <taxon>Nitrosospira</taxon>
    </lineage>
</organism>
<accession>A0ABY0TD26</accession>
<dbReference type="InterPro" id="IPR019734">
    <property type="entry name" value="TPR_rpt"/>
</dbReference>
<name>A0ABY0TD26_9PROT</name>
<dbReference type="SMART" id="SM00028">
    <property type="entry name" value="TPR"/>
    <property type="match status" value="3"/>
</dbReference>
<evidence type="ECO:0000256" key="1">
    <source>
        <dbReference type="PROSITE-ProRule" id="PRU00339"/>
    </source>
</evidence>
<reference evidence="2 3" key="1">
    <citation type="submission" date="2016-10" db="EMBL/GenBank/DDBJ databases">
        <authorList>
            <person name="Varghese N."/>
            <person name="Submissions S."/>
        </authorList>
    </citation>
    <scope>NUCLEOTIDE SEQUENCE [LARGE SCALE GENOMIC DNA]</scope>
    <source>
        <strain evidence="2 3">Nl1</strain>
    </source>
</reference>
<keyword evidence="1" id="KW-0802">TPR repeat</keyword>
<sequence>MFMSAVLLIVFWVLFPRQPAFRDPSNLSAKDALSVAYLRVLVQSDPNNAPLRLSLVQVLTEAGMTDEAVRAIDPLMHAPESSLSYEIRLAELKLALQQLYRQPPKDIEEALRARITRVIPALLHIARNDKELDQVITLAEQFAEPSVLAETFEQLLIILNESDDRKSAWLVSAAKQRIAANQPRLAAQDLFKAFSLERVAKKKMGIAKSSLRAYLQAGIDKEALKAAGQMLNSLKDRGEGDAELLLLAADIAEPLADREQALAWLEEASRLSPGNWAIAERVVRLQVALGLLKESLARMEQLKTSLVAGSERQRLIAHIYDWNAQPDEALPLWLSFARTRADSEAETRAFALAQSKPDHKALVQLLEAVMTRRKLTGAEAEAYVTAGLATEQPAHVEQQLRRHAERFNSPVETLKALAQVLLLQGKPRAALSVYQEMPTEQVGQQRMELARLYEEAGDTQKSFELLRDFNSPDPAYAEAYWLLLARVSTQLGQDAYAEKAYEKALTLRPKDAEILENLQRLAIRHRDDKKSERLAHYGWDRLQRIEDLQRLMRFSWKRNNWGEVERWLSLAEAMPAAAIAQAPDYWYFQSIRKMGNGDRDAARRALGQLLRLRGPDPEVAEAMIWLLLSDKAVDNPSLDALVQPYRNQSGSQSAVNPPLAEALAAAEHTLGKSVQAAEWYLRSLKTRPRDFLWTLTLADNMEWAGCPANANHVRLSALKMFALSHSNQAEVQYPARLAEYFLGSKDQRAQPGNPDELKKWQSTNERWGLTKTMDNARHFALRRQSERLRLPAWITFADAVRSNNQQAVSAQLAAVSGHLQHQPGGPVAENVLPLSMEDIERAAQWLPGEAAPNQSVLNDELDVCRQTLAKIRELQATPIPDQERIKP</sequence>
<gene>
    <name evidence="2" type="ORF">SAMN05216402_1687</name>
</gene>
<dbReference type="EMBL" id="FNKY01000001">
    <property type="protein sequence ID" value="SDQ64746.1"/>
    <property type="molecule type" value="Genomic_DNA"/>
</dbReference>